<dbReference type="InterPro" id="IPR012338">
    <property type="entry name" value="Beta-lactam/transpept-like"/>
</dbReference>
<feature type="domain" description="Beta-lactamase class A catalytic" evidence="2">
    <location>
        <begin position="59"/>
        <end position="165"/>
    </location>
</feature>
<evidence type="ECO:0000313" key="3">
    <source>
        <dbReference type="EMBL" id="ASK63896.1"/>
    </source>
</evidence>
<sequence length="357" mass="40427">MTIFIAVVGTLFLFIISFIGLGILTNKRNSKKDKNDLLKYLIKHKNCASITIKEDGLDTLALNSDKRFPLASTIKIIIAYKLVKLAEIGQLTLTDKIKMNDLDKFYIENTDGGAHPRWKMSIGNPDEASLLEVAKGMMQFSSNACTDYLIGKIGIERINVSLNELRVDNHDKITFLTPSVLIPGYLSDKKKIAAEKIKSLNLYSYQKLSEKLFLKMAKVNCQTLKDKVPKMLDHKIQLATTKKYASSTTREYADLMFKLGKDLLTAKEKKLFSKIVLGDNIRDNQDDLFWYKGGATLFVLTSALYKESQGQTICVSFFLEDDKGGELYWIKNILNSFVIGIAKDIDFREKVKKELSE</sequence>
<keyword evidence="1" id="KW-0472">Membrane</keyword>
<dbReference type="AlphaFoldDB" id="A0A220U7M6"/>
<dbReference type="OrthoDB" id="975092at2"/>
<feature type="transmembrane region" description="Helical" evidence="1">
    <location>
        <begin position="6"/>
        <end position="24"/>
    </location>
</feature>
<keyword evidence="4" id="KW-1185">Reference proteome</keyword>
<dbReference type="PANTHER" id="PTHR35333">
    <property type="entry name" value="BETA-LACTAMASE"/>
    <property type="match status" value="1"/>
</dbReference>
<name>A0A220U7M6_9BACI</name>
<dbReference type="Gene3D" id="3.40.710.10">
    <property type="entry name" value="DD-peptidase/beta-lactamase superfamily"/>
    <property type="match status" value="1"/>
</dbReference>
<proteinExistence type="predicted"/>
<dbReference type="InterPro" id="IPR000871">
    <property type="entry name" value="Beta-lactam_class-A"/>
</dbReference>
<dbReference type="EMBL" id="CP022315">
    <property type="protein sequence ID" value="ASK63896.1"/>
    <property type="molecule type" value="Genomic_DNA"/>
</dbReference>
<dbReference type="SUPFAM" id="SSF56601">
    <property type="entry name" value="beta-lactamase/transpeptidase-like"/>
    <property type="match status" value="1"/>
</dbReference>
<organism evidence="3 4">
    <name type="scientific">Virgibacillus phasianinus</name>
    <dbReference type="NCBI Taxonomy" id="2017483"/>
    <lineage>
        <taxon>Bacteria</taxon>
        <taxon>Bacillati</taxon>
        <taxon>Bacillota</taxon>
        <taxon>Bacilli</taxon>
        <taxon>Bacillales</taxon>
        <taxon>Bacillaceae</taxon>
        <taxon>Virgibacillus</taxon>
    </lineage>
</organism>
<evidence type="ECO:0000256" key="1">
    <source>
        <dbReference type="SAM" id="Phobius"/>
    </source>
</evidence>
<gene>
    <name evidence="3" type="ORF">CFK37_17890</name>
</gene>
<dbReference type="GO" id="GO:0030655">
    <property type="term" value="P:beta-lactam antibiotic catabolic process"/>
    <property type="evidence" value="ECO:0007669"/>
    <property type="project" value="InterPro"/>
</dbReference>
<dbReference type="Proteomes" id="UP000198312">
    <property type="component" value="Chromosome"/>
</dbReference>
<dbReference type="InterPro" id="IPR045155">
    <property type="entry name" value="Beta-lactam_cat"/>
</dbReference>
<dbReference type="PANTHER" id="PTHR35333:SF3">
    <property type="entry name" value="BETA-LACTAMASE-TYPE TRANSPEPTIDASE FOLD CONTAINING PROTEIN"/>
    <property type="match status" value="1"/>
</dbReference>
<reference evidence="3 4" key="1">
    <citation type="submission" date="2017-07" db="EMBL/GenBank/DDBJ databases">
        <title>Virgibacillus sp. LM2416.</title>
        <authorList>
            <person name="Tak E.J."/>
            <person name="Bae J.-W."/>
        </authorList>
    </citation>
    <scope>NUCLEOTIDE SEQUENCE [LARGE SCALE GENOMIC DNA]</scope>
    <source>
        <strain evidence="3 4">LM2416</strain>
    </source>
</reference>
<evidence type="ECO:0000313" key="4">
    <source>
        <dbReference type="Proteomes" id="UP000198312"/>
    </source>
</evidence>
<keyword evidence="1" id="KW-1133">Transmembrane helix</keyword>
<dbReference type="GO" id="GO:0008800">
    <property type="term" value="F:beta-lactamase activity"/>
    <property type="evidence" value="ECO:0007669"/>
    <property type="project" value="InterPro"/>
</dbReference>
<evidence type="ECO:0000259" key="2">
    <source>
        <dbReference type="Pfam" id="PF13354"/>
    </source>
</evidence>
<keyword evidence="1" id="KW-0812">Transmembrane</keyword>
<protein>
    <recommendedName>
        <fullName evidence="2">Beta-lactamase class A catalytic domain-containing protein</fullName>
    </recommendedName>
</protein>
<accession>A0A220U7M6</accession>
<dbReference type="GO" id="GO:0046677">
    <property type="term" value="P:response to antibiotic"/>
    <property type="evidence" value="ECO:0007669"/>
    <property type="project" value="InterPro"/>
</dbReference>
<dbReference type="Pfam" id="PF13354">
    <property type="entry name" value="Beta-lactamase2"/>
    <property type="match status" value="1"/>
</dbReference>
<dbReference type="KEGG" id="vil:CFK37_17890"/>
<dbReference type="RefSeq" id="WP_089063155.1">
    <property type="nucleotide sequence ID" value="NZ_CP022315.1"/>
</dbReference>